<dbReference type="Proteomes" id="UP000709295">
    <property type="component" value="Unassembled WGS sequence"/>
</dbReference>
<accession>A0A8J5MFN6</accession>
<comment type="caution">
    <text evidence="2">The sequence shown here is derived from an EMBL/GenBank/DDBJ whole genome shotgun (WGS) entry which is preliminary data.</text>
</comment>
<evidence type="ECO:0008006" key="4">
    <source>
        <dbReference type="Google" id="ProtNLM"/>
    </source>
</evidence>
<dbReference type="EMBL" id="JAENGY010000632">
    <property type="protein sequence ID" value="KAG6959102.1"/>
    <property type="molecule type" value="Genomic_DNA"/>
</dbReference>
<feature type="compositionally biased region" description="Low complexity" evidence="1">
    <location>
        <begin position="27"/>
        <end position="38"/>
    </location>
</feature>
<organism evidence="2 3">
    <name type="scientific">Phytophthora aleatoria</name>
    <dbReference type="NCBI Taxonomy" id="2496075"/>
    <lineage>
        <taxon>Eukaryota</taxon>
        <taxon>Sar</taxon>
        <taxon>Stramenopiles</taxon>
        <taxon>Oomycota</taxon>
        <taxon>Peronosporomycetes</taxon>
        <taxon>Peronosporales</taxon>
        <taxon>Peronosporaceae</taxon>
        <taxon>Phytophthora</taxon>
    </lineage>
</organism>
<evidence type="ECO:0000256" key="1">
    <source>
        <dbReference type="SAM" id="MobiDB-lite"/>
    </source>
</evidence>
<feature type="region of interest" description="Disordered" evidence="1">
    <location>
        <begin position="1"/>
        <end position="42"/>
    </location>
</feature>
<keyword evidence="3" id="KW-1185">Reference proteome</keyword>
<protein>
    <recommendedName>
        <fullName evidence="4">Histone H4</fullName>
    </recommendedName>
</protein>
<sequence>MVRGKGWRHRGEPSQGLARQRSRDHQSGYTSPSTSSRSHPNVKFGLLRDAHCAQSVLNNLIRDTVIYTKHARRKR</sequence>
<evidence type="ECO:0000313" key="2">
    <source>
        <dbReference type="EMBL" id="KAG6959102.1"/>
    </source>
</evidence>
<name>A0A8J5MFN6_9STRA</name>
<reference evidence="2" key="1">
    <citation type="submission" date="2021-01" db="EMBL/GenBank/DDBJ databases">
        <title>Phytophthora aleatoria, a newly-described species from Pinus radiata is distinct from Phytophthora cactorum isolates based on comparative genomics.</title>
        <authorList>
            <person name="Mcdougal R."/>
            <person name="Panda P."/>
            <person name="Williams N."/>
            <person name="Studholme D.J."/>
        </authorList>
    </citation>
    <scope>NUCLEOTIDE SEQUENCE</scope>
    <source>
        <strain evidence="2">NZFS 4037</strain>
    </source>
</reference>
<proteinExistence type="predicted"/>
<gene>
    <name evidence="2" type="ORF">JG688_00010228</name>
</gene>
<dbReference type="AlphaFoldDB" id="A0A8J5MFN6"/>
<evidence type="ECO:0000313" key="3">
    <source>
        <dbReference type="Proteomes" id="UP000709295"/>
    </source>
</evidence>